<dbReference type="CDD" id="cd01130">
    <property type="entry name" value="VirB11-like_ATPase"/>
    <property type="match status" value="1"/>
</dbReference>
<dbReference type="InterPro" id="IPR027417">
    <property type="entry name" value="P-loop_NTPase"/>
</dbReference>
<comment type="similarity">
    <text evidence="1">Belongs to the GSP E family.</text>
</comment>
<dbReference type="InterPro" id="IPR001482">
    <property type="entry name" value="T2SS/T4SS_dom"/>
</dbReference>
<evidence type="ECO:0000259" key="3">
    <source>
        <dbReference type="Pfam" id="PF00437"/>
    </source>
</evidence>
<evidence type="ECO:0000256" key="2">
    <source>
        <dbReference type="SAM" id="MobiDB-lite"/>
    </source>
</evidence>
<feature type="compositionally biased region" description="Basic and acidic residues" evidence="2">
    <location>
        <begin position="17"/>
        <end position="31"/>
    </location>
</feature>
<dbReference type="PANTHER" id="PTHR30486:SF6">
    <property type="entry name" value="TYPE IV PILUS RETRACTATION ATPASE PILT"/>
    <property type="match status" value="1"/>
</dbReference>
<dbReference type="Proteomes" id="UP000231658">
    <property type="component" value="Unassembled WGS sequence"/>
</dbReference>
<dbReference type="RefSeq" id="WP_083222895.1">
    <property type="nucleotide sequence ID" value="NZ_FLYE01000004.1"/>
</dbReference>
<sequence length="471" mass="52006">MPLGETGQQRIKFGSRTHSEGLRKPQRRMEPSSDGQETEDVSEQEALSQASRDSVDLAKSVVQPEILKRIDAGKAAKMPRNELADQLSEIVSEILMEEGQQLNLLEQRDLITMLLNDMLGLGPLEPLLADEAVTDIMVNGPKQVYVERGGKLEVSGVTFRDNAHVMNIANRIVSRIGRRVDESSPLCDARLEDGSRVNIIIPPLAIDGPSISIRKFPKMRITLDRMVETQNMSDAMCQVLKIAGRARLNILISGGTGSGKTTLLNAMSQMVDHGERVVTIEDAAELQLQQPHVVRLETRPPNLEGEGTISQTELVKNALRMRPDRIILGEIRGSEALDMLQAMNTGHDGSLGTLHANRPREALTRMENMVAMSGVKLPNEAVRAQISNALDLIVQISRMRDGVRRITHITEVVGMEGEIITTQDLFKYEFDGEDANGKLLGRYVSTGLRPSFMDRAEYFGLGRALMEAMAV</sequence>
<dbReference type="InterPro" id="IPR050921">
    <property type="entry name" value="T4SS_GSP_E_ATPase"/>
</dbReference>
<feature type="domain" description="Bacterial type II secretion system protein E" evidence="3">
    <location>
        <begin position="120"/>
        <end position="397"/>
    </location>
</feature>
<protein>
    <submittedName>
        <fullName evidence="4">Pilus assembly protein CpaF cpaF</fullName>
    </submittedName>
</protein>
<dbReference type="Gene3D" id="3.30.450.380">
    <property type="match status" value="1"/>
</dbReference>
<name>A0A1C3REK3_9PROT</name>
<dbReference type="PANTHER" id="PTHR30486">
    <property type="entry name" value="TWITCHING MOTILITY PROTEIN PILT"/>
    <property type="match status" value="1"/>
</dbReference>
<dbReference type="EMBL" id="FLYE01000004">
    <property type="protein sequence ID" value="SCA55713.1"/>
    <property type="molecule type" value="Genomic_DNA"/>
</dbReference>
<dbReference type="AlphaFoldDB" id="A0A1C3REK3"/>
<evidence type="ECO:0000313" key="5">
    <source>
        <dbReference type="Proteomes" id="UP000231658"/>
    </source>
</evidence>
<evidence type="ECO:0000256" key="1">
    <source>
        <dbReference type="ARBA" id="ARBA00006611"/>
    </source>
</evidence>
<dbReference type="Pfam" id="PF00437">
    <property type="entry name" value="T2SSE"/>
    <property type="match status" value="1"/>
</dbReference>
<dbReference type="GO" id="GO:0016887">
    <property type="term" value="F:ATP hydrolysis activity"/>
    <property type="evidence" value="ECO:0007669"/>
    <property type="project" value="InterPro"/>
</dbReference>
<reference evidence="4 5" key="1">
    <citation type="submission" date="2016-07" db="EMBL/GenBank/DDBJ databases">
        <authorList>
            <person name="Lefevre C.T."/>
        </authorList>
    </citation>
    <scope>NUCLEOTIDE SEQUENCE [LARGE SCALE GENOMIC DNA]</scope>
    <source>
        <strain evidence="4">PR1</strain>
    </source>
</reference>
<organism evidence="4 5">
    <name type="scientific">Candidatus Terasakiella magnetica</name>
    <dbReference type="NCBI Taxonomy" id="1867952"/>
    <lineage>
        <taxon>Bacteria</taxon>
        <taxon>Pseudomonadati</taxon>
        <taxon>Pseudomonadota</taxon>
        <taxon>Alphaproteobacteria</taxon>
        <taxon>Rhodospirillales</taxon>
        <taxon>Terasakiellaceae</taxon>
        <taxon>Terasakiella</taxon>
    </lineage>
</organism>
<dbReference type="SUPFAM" id="SSF52540">
    <property type="entry name" value="P-loop containing nucleoside triphosphate hydrolases"/>
    <property type="match status" value="1"/>
</dbReference>
<gene>
    <name evidence="4" type="ORF">MTBPR1_120019</name>
</gene>
<evidence type="ECO:0000313" key="4">
    <source>
        <dbReference type="EMBL" id="SCA55713.1"/>
    </source>
</evidence>
<dbReference type="STRING" id="1867952.MTBPR1_120019"/>
<proteinExistence type="inferred from homology"/>
<accession>A0A1C3REK3</accession>
<feature type="region of interest" description="Disordered" evidence="2">
    <location>
        <begin position="1"/>
        <end position="56"/>
    </location>
</feature>
<keyword evidence="5" id="KW-1185">Reference proteome</keyword>
<dbReference type="Gene3D" id="3.40.50.300">
    <property type="entry name" value="P-loop containing nucleotide triphosphate hydrolases"/>
    <property type="match status" value="1"/>
</dbReference>